<reference evidence="7" key="1">
    <citation type="submission" date="2019-08" db="EMBL/GenBank/DDBJ databases">
        <title>The genome of the North American firefly Photinus pyralis.</title>
        <authorList>
            <consortium name="Photinus pyralis genome working group"/>
            <person name="Fallon T.R."/>
            <person name="Sander Lower S.E."/>
            <person name="Weng J.-K."/>
        </authorList>
    </citation>
    <scope>NUCLEOTIDE SEQUENCE</scope>
    <source>
        <strain evidence="7">TRF0915ILg1</strain>
        <tissue evidence="7">Whole body</tissue>
    </source>
</reference>
<gene>
    <name evidence="7" type="ORF">ILUMI_22600</name>
</gene>
<keyword evidence="8" id="KW-1185">Reference proteome</keyword>
<dbReference type="OrthoDB" id="9990982at2759"/>
<dbReference type="Proteomes" id="UP000801492">
    <property type="component" value="Unassembled WGS sequence"/>
</dbReference>
<dbReference type="InterPro" id="IPR000033">
    <property type="entry name" value="LDLR_classB_rpt"/>
</dbReference>
<evidence type="ECO:0000256" key="5">
    <source>
        <dbReference type="ARBA" id="ARBA00023180"/>
    </source>
</evidence>
<evidence type="ECO:0000313" key="8">
    <source>
        <dbReference type="Proteomes" id="UP000801492"/>
    </source>
</evidence>
<dbReference type="PANTHER" id="PTHR46513">
    <property type="entry name" value="VITELLOGENIN RECEPTOR-LIKE PROTEIN-RELATED-RELATED"/>
    <property type="match status" value="1"/>
</dbReference>
<dbReference type="SMART" id="SM00135">
    <property type="entry name" value="LY"/>
    <property type="match status" value="2"/>
</dbReference>
<dbReference type="GO" id="GO:0005886">
    <property type="term" value="C:plasma membrane"/>
    <property type="evidence" value="ECO:0007669"/>
    <property type="project" value="TreeGrafter"/>
</dbReference>
<feature type="non-terminal residue" evidence="7">
    <location>
        <position position="1"/>
    </location>
</feature>
<evidence type="ECO:0000256" key="6">
    <source>
        <dbReference type="PROSITE-ProRule" id="PRU00461"/>
    </source>
</evidence>
<evidence type="ECO:0000256" key="1">
    <source>
        <dbReference type="ARBA" id="ARBA00022536"/>
    </source>
</evidence>
<dbReference type="GO" id="GO:0042813">
    <property type="term" value="F:Wnt receptor activity"/>
    <property type="evidence" value="ECO:0007669"/>
    <property type="project" value="TreeGrafter"/>
</dbReference>
<accession>A0A8K0CDG8</accession>
<feature type="repeat" description="LDL-receptor class B" evidence="6">
    <location>
        <begin position="185"/>
        <end position="228"/>
    </location>
</feature>
<feature type="non-terminal residue" evidence="7">
    <location>
        <position position="272"/>
    </location>
</feature>
<dbReference type="PROSITE" id="PS51120">
    <property type="entry name" value="LDLRB"/>
    <property type="match status" value="1"/>
</dbReference>
<evidence type="ECO:0000256" key="3">
    <source>
        <dbReference type="ARBA" id="ARBA00022737"/>
    </source>
</evidence>
<evidence type="ECO:0000256" key="2">
    <source>
        <dbReference type="ARBA" id="ARBA00022729"/>
    </source>
</evidence>
<keyword evidence="3" id="KW-0677">Repeat</keyword>
<sequence>PESEEASLIFSTKTKIRRVTLNGVPWPGNSTLNLLTSNALEFSHRNRSLCYIHYNITKTSIVCASVDNMNKKWELGTPSSFPEVDSIQQMALDWVSGNWYFLDDVHEIILLCSSNLIWCTVLVEYKLSKPRALALDPTHGLMFFTKWGHTAPMLERCRMDGTERTQLVTHKIVYPYGVTVDYPTSHVYWVDTYLDYVERIDYNGENRRTIMKGFPVQNLYGISVFESRLFVSSWHNDTIRELHKIKHTERQILKDSERPFNLHVFHRQKQPD</sequence>
<dbReference type="SUPFAM" id="SSF63825">
    <property type="entry name" value="YWTD domain"/>
    <property type="match status" value="1"/>
</dbReference>
<name>A0A8K0CDG8_IGNLU</name>
<keyword evidence="2" id="KW-0732">Signal</keyword>
<dbReference type="InterPro" id="IPR050778">
    <property type="entry name" value="Cueball_EGF_LRP_Nidogen"/>
</dbReference>
<dbReference type="GO" id="GO:0017147">
    <property type="term" value="F:Wnt-protein binding"/>
    <property type="evidence" value="ECO:0007669"/>
    <property type="project" value="TreeGrafter"/>
</dbReference>
<protein>
    <submittedName>
        <fullName evidence="7">Uncharacterized protein</fullName>
    </submittedName>
</protein>
<proteinExistence type="predicted"/>
<keyword evidence="5" id="KW-0325">Glycoprotein</keyword>
<evidence type="ECO:0000256" key="4">
    <source>
        <dbReference type="ARBA" id="ARBA00023157"/>
    </source>
</evidence>
<comment type="caution">
    <text evidence="7">The sequence shown here is derived from an EMBL/GenBank/DDBJ whole genome shotgun (WGS) entry which is preliminary data.</text>
</comment>
<dbReference type="Gene3D" id="2.120.10.30">
    <property type="entry name" value="TolB, C-terminal domain"/>
    <property type="match status" value="1"/>
</dbReference>
<evidence type="ECO:0000313" key="7">
    <source>
        <dbReference type="EMBL" id="KAF2883536.1"/>
    </source>
</evidence>
<dbReference type="EMBL" id="VTPC01090355">
    <property type="protein sequence ID" value="KAF2883536.1"/>
    <property type="molecule type" value="Genomic_DNA"/>
</dbReference>
<dbReference type="InterPro" id="IPR011042">
    <property type="entry name" value="6-blade_b-propeller_TolB-like"/>
</dbReference>
<keyword evidence="4" id="KW-1015">Disulfide bond</keyword>
<organism evidence="7 8">
    <name type="scientific">Ignelater luminosus</name>
    <name type="common">Cucubano</name>
    <name type="synonym">Pyrophorus luminosus</name>
    <dbReference type="NCBI Taxonomy" id="2038154"/>
    <lineage>
        <taxon>Eukaryota</taxon>
        <taxon>Metazoa</taxon>
        <taxon>Ecdysozoa</taxon>
        <taxon>Arthropoda</taxon>
        <taxon>Hexapoda</taxon>
        <taxon>Insecta</taxon>
        <taxon>Pterygota</taxon>
        <taxon>Neoptera</taxon>
        <taxon>Endopterygota</taxon>
        <taxon>Coleoptera</taxon>
        <taxon>Polyphaga</taxon>
        <taxon>Elateriformia</taxon>
        <taxon>Elateroidea</taxon>
        <taxon>Elateridae</taxon>
        <taxon>Agrypninae</taxon>
        <taxon>Pyrophorini</taxon>
        <taxon>Ignelater</taxon>
    </lineage>
</organism>
<dbReference type="PANTHER" id="PTHR46513:SF33">
    <property type="entry name" value="EGF-LIKE DOMAIN-CONTAINING PROTEIN"/>
    <property type="match status" value="1"/>
</dbReference>
<dbReference type="FunFam" id="2.120.10.30:FF:000241">
    <property type="entry name" value="Low-density lipoprotein receptor-related protein 6"/>
    <property type="match status" value="1"/>
</dbReference>
<dbReference type="AlphaFoldDB" id="A0A8K0CDG8"/>
<keyword evidence="1" id="KW-0245">EGF-like domain</keyword>
<dbReference type="GO" id="GO:0060070">
    <property type="term" value="P:canonical Wnt signaling pathway"/>
    <property type="evidence" value="ECO:0007669"/>
    <property type="project" value="TreeGrafter"/>
</dbReference>